<dbReference type="KEGG" id="clt:CM240_3212"/>
<name>W6S340_9CLOT</name>
<evidence type="ECO:0000256" key="1">
    <source>
        <dbReference type="ARBA" id="ARBA00022448"/>
    </source>
</evidence>
<dbReference type="InterPro" id="IPR003593">
    <property type="entry name" value="AAA+_ATPase"/>
</dbReference>
<dbReference type="SUPFAM" id="SSF52540">
    <property type="entry name" value="P-loop containing nucleoside triphosphate hydrolases"/>
    <property type="match status" value="1"/>
</dbReference>
<gene>
    <name evidence="5" type="ORF">CM240_3212</name>
</gene>
<proteinExistence type="predicted"/>
<dbReference type="AlphaFoldDB" id="W6S340"/>
<dbReference type="PROSITE" id="PS50893">
    <property type="entry name" value="ABC_TRANSPORTER_2"/>
    <property type="match status" value="1"/>
</dbReference>
<dbReference type="PANTHER" id="PTHR42939">
    <property type="entry name" value="ABC TRANSPORTER ATP-BINDING PROTEIN ALBC-RELATED"/>
    <property type="match status" value="1"/>
</dbReference>
<dbReference type="GO" id="GO:0005524">
    <property type="term" value="F:ATP binding"/>
    <property type="evidence" value="ECO:0007669"/>
    <property type="project" value="UniProtKB-KW"/>
</dbReference>
<keyword evidence="2" id="KW-0547">Nucleotide-binding</keyword>
<dbReference type="eggNOG" id="COG1131">
    <property type="taxonomic scope" value="Bacteria"/>
</dbReference>
<dbReference type="RefSeq" id="WP_044040495.1">
    <property type="nucleotide sequence ID" value="NZ_HG917869.1"/>
</dbReference>
<dbReference type="EMBL" id="HG917869">
    <property type="protein sequence ID" value="CDM70329.1"/>
    <property type="molecule type" value="Genomic_DNA"/>
</dbReference>
<dbReference type="GO" id="GO:0016887">
    <property type="term" value="F:ATP hydrolysis activity"/>
    <property type="evidence" value="ECO:0007669"/>
    <property type="project" value="InterPro"/>
</dbReference>
<evidence type="ECO:0000313" key="5">
    <source>
        <dbReference type="EMBL" id="CDM70329.1"/>
    </source>
</evidence>
<dbReference type="PATRIC" id="fig|1216932.3.peg.3184"/>
<evidence type="ECO:0000256" key="2">
    <source>
        <dbReference type="ARBA" id="ARBA00022741"/>
    </source>
</evidence>
<dbReference type="PANTHER" id="PTHR42939:SF1">
    <property type="entry name" value="ABC TRANSPORTER ATP-BINDING PROTEIN ALBC-RELATED"/>
    <property type="match status" value="1"/>
</dbReference>
<accession>W6S340</accession>
<keyword evidence="6" id="KW-1185">Reference proteome</keyword>
<dbReference type="InterPro" id="IPR003439">
    <property type="entry name" value="ABC_transporter-like_ATP-bd"/>
</dbReference>
<evidence type="ECO:0000259" key="4">
    <source>
        <dbReference type="PROSITE" id="PS50893"/>
    </source>
</evidence>
<dbReference type="OrthoDB" id="2290519at2"/>
<reference evidence="5 6" key="1">
    <citation type="submission" date="2013-11" db="EMBL/GenBank/DDBJ databases">
        <title>Complete genome sequence of Clostridum sp. M2/40.</title>
        <authorList>
            <person name="Wibberg D."/>
            <person name="Puehler A."/>
            <person name="Schlueter A."/>
        </authorList>
    </citation>
    <scope>NUCLEOTIDE SEQUENCE [LARGE SCALE GENOMIC DNA]</scope>
    <source>
        <strain evidence="6">M2/40</strain>
    </source>
</reference>
<keyword evidence="3" id="KW-0067">ATP-binding</keyword>
<dbReference type="Proteomes" id="UP000019426">
    <property type="component" value="Chromosome M2/40_rep2"/>
</dbReference>
<dbReference type="Pfam" id="PF00005">
    <property type="entry name" value="ABC_tran"/>
    <property type="match status" value="1"/>
</dbReference>
<dbReference type="InterPro" id="IPR027417">
    <property type="entry name" value="P-loop_NTPase"/>
</dbReference>
<dbReference type="Gene3D" id="3.40.50.300">
    <property type="entry name" value="P-loop containing nucleotide triphosphate hydrolases"/>
    <property type="match status" value="1"/>
</dbReference>
<evidence type="ECO:0000256" key="3">
    <source>
        <dbReference type="ARBA" id="ARBA00022840"/>
    </source>
</evidence>
<sequence>MKETIIVLENVTKKYDKDIIFSKVNLNINKGESIAIVGKNGKGKSTFLRVISGLTKIEEGNITYSRKLKFNFVPENFTKLNITAREYISLIADIEGINKKDLKEKLGYLIEEFFLEDIMDTPIKFLSKGTIQKVSALQALLTKPDVLLLDEPLSGQDIASQRNFIKMVKLLIRNGVTVLMACHEILLIKELSNRILEIDNKSINEVSKDDLEDINVSTMVFVNDIGLKSFLDENSEKVISFNEEEGKMTIRVRSDISNEFLKEIINHGYVLKYYEE</sequence>
<protein>
    <recommendedName>
        <fullName evidence="4">ABC transporter domain-containing protein</fullName>
    </recommendedName>
</protein>
<keyword evidence="1" id="KW-0813">Transport</keyword>
<dbReference type="STRING" id="1216932.CM240_3212"/>
<dbReference type="SMART" id="SM00382">
    <property type="entry name" value="AAA"/>
    <property type="match status" value="1"/>
</dbReference>
<organism evidence="5 6">
    <name type="scientific">Clostridium bornimense</name>
    <dbReference type="NCBI Taxonomy" id="1216932"/>
    <lineage>
        <taxon>Bacteria</taxon>
        <taxon>Bacillati</taxon>
        <taxon>Bacillota</taxon>
        <taxon>Clostridia</taxon>
        <taxon>Eubacteriales</taxon>
        <taxon>Clostridiaceae</taxon>
        <taxon>Clostridium</taxon>
    </lineage>
</organism>
<dbReference type="HOGENOM" id="CLU_000604_1_2_9"/>
<feature type="domain" description="ABC transporter" evidence="4">
    <location>
        <begin position="6"/>
        <end position="225"/>
    </location>
</feature>
<dbReference type="InterPro" id="IPR051782">
    <property type="entry name" value="ABC_Transporter_VariousFunc"/>
</dbReference>
<evidence type="ECO:0000313" key="6">
    <source>
        <dbReference type="Proteomes" id="UP000019426"/>
    </source>
</evidence>